<dbReference type="InterPro" id="IPR036388">
    <property type="entry name" value="WH-like_DNA-bd_sf"/>
</dbReference>
<evidence type="ECO:0000256" key="2">
    <source>
        <dbReference type="ARBA" id="ARBA00023125"/>
    </source>
</evidence>
<dbReference type="PANTHER" id="PTHR43537:SF5">
    <property type="entry name" value="UXU OPERON TRANSCRIPTIONAL REGULATOR"/>
    <property type="match status" value="1"/>
</dbReference>
<organism evidence="5 6">
    <name type="scientific">Pseudonocardia eucalypti</name>
    <dbReference type="NCBI Taxonomy" id="648755"/>
    <lineage>
        <taxon>Bacteria</taxon>
        <taxon>Bacillati</taxon>
        <taxon>Actinomycetota</taxon>
        <taxon>Actinomycetes</taxon>
        <taxon>Pseudonocardiales</taxon>
        <taxon>Pseudonocardiaceae</taxon>
        <taxon>Pseudonocardia</taxon>
    </lineage>
</organism>
<evidence type="ECO:0000313" key="5">
    <source>
        <dbReference type="EMBL" id="GAA5163707.1"/>
    </source>
</evidence>
<dbReference type="Pfam" id="PF00392">
    <property type="entry name" value="GntR"/>
    <property type="match status" value="1"/>
</dbReference>
<dbReference type="CDD" id="cd07377">
    <property type="entry name" value="WHTH_GntR"/>
    <property type="match status" value="1"/>
</dbReference>
<dbReference type="Gene3D" id="1.20.120.530">
    <property type="entry name" value="GntR ligand-binding domain-like"/>
    <property type="match status" value="1"/>
</dbReference>
<dbReference type="Proteomes" id="UP001428817">
    <property type="component" value="Unassembled WGS sequence"/>
</dbReference>
<dbReference type="EMBL" id="BAABJP010000030">
    <property type="protein sequence ID" value="GAA5163707.1"/>
    <property type="molecule type" value="Genomic_DNA"/>
</dbReference>
<dbReference type="Gene3D" id="1.10.10.10">
    <property type="entry name" value="Winged helix-like DNA-binding domain superfamily/Winged helix DNA-binding domain"/>
    <property type="match status" value="1"/>
</dbReference>
<dbReference type="PANTHER" id="PTHR43537">
    <property type="entry name" value="TRANSCRIPTIONAL REGULATOR, GNTR FAMILY"/>
    <property type="match status" value="1"/>
</dbReference>
<keyword evidence="3" id="KW-0804">Transcription</keyword>
<dbReference type="SMART" id="SM00345">
    <property type="entry name" value="HTH_GNTR"/>
    <property type="match status" value="1"/>
</dbReference>
<dbReference type="Pfam" id="PF07729">
    <property type="entry name" value="FCD"/>
    <property type="match status" value="1"/>
</dbReference>
<keyword evidence="6" id="KW-1185">Reference proteome</keyword>
<comment type="caution">
    <text evidence="5">The sequence shown here is derived from an EMBL/GenBank/DDBJ whole genome shotgun (WGS) entry which is preliminary data.</text>
</comment>
<dbReference type="PROSITE" id="PS50949">
    <property type="entry name" value="HTH_GNTR"/>
    <property type="match status" value="1"/>
</dbReference>
<name>A0ABP9QL01_9PSEU</name>
<dbReference type="RefSeq" id="WP_185062218.1">
    <property type="nucleotide sequence ID" value="NZ_BAABJP010000030.1"/>
</dbReference>
<dbReference type="InterPro" id="IPR000524">
    <property type="entry name" value="Tscrpt_reg_HTH_GntR"/>
</dbReference>
<evidence type="ECO:0000259" key="4">
    <source>
        <dbReference type="PROSITE" id="PS50949"/>
    </source>
</evidence>
<evidence type="ECO:0000256" key="3">
    <source>
        <dbReference type="ARBA" id="ARBA00023163"/>
    </source>
</evidence>
<feature type="domain" description="HTH gntR-type" evidence="4">
    <location>
        <begin position="10"/>
        <end position="77"/>
    </location>
</feature>
<dbReference type="InterPro" id="IPR036390">
    <property type="entry name" value="WH_DNA-bd_sf"/>
</dbReference>
<gene>
    <name evidence="5" type="ORF">GCM10023321_50940</name>
</gene>
<keyword evidence="1" id="KW-0805">Transcription regulation</keyword>
<dbReference type="InterPro" id="IPR011711">
    <property type="entry name" value="GntR_C"/>
</dbReference>
<keyword evidence="2" id="KW-0238">DNA-binding</keyword>
<dbReference type="InterPro" id="IPR008920">
    <property type="entry name" value="TF_FadR/GntR_C"/>
</dbReference>
<reference evidence="6" key="1">
    <citation type="journal article" date="2019" name="Int. J. Syst. Evol. Microbiol.">
        <title>The Global Catalogue of Microorganisms (GCM) 10K type strain sequencing project: providing services to taxonomists for standard genome sequencing and annotation.</title>
        <authorList>
            <consortium name="The Broad Institute Genomics Platform"/>
            <consortium name="The Broad Institute Genome Sequencing Center for Infectious Disease"/>
            <person name="Wu L."/>
            <person name="Ma J."/>
        </authorList>
    </citation>
    <scope>NUCLEOTIDE SEQUENCE [LARGE SCALE GENOMIC DNA]</scope>
    <source>
        <strain evidence="6">JCM 18303</strain>
    </source>
</reference>
<dbReference type="SMART" id="SM00895">
    <property type="entry name" value="FCD"/>
    <property type="match status" value="1"/>
</dbReference>
<protein>
    <submittedName>
        <fullName evidence="5">GntR family transcriptional regulator</fullName>
    </submittedName>
</protein>
<accession>A0ABP9QL01</accession>
<dbReference type="SUPFAM" id="SSF48008">
    <property type="entry name" value="GntR ligand-binding domain-like"/>
    <property type="match status" value="1"/>
</dbReference>
<sequence>MLVHDNPPTRSLAETAYREIRDLLVTVRIRPGAPLSEEQLTRQLGMGRTPVREAIKRLEAERLVVVYPRRGMFATEIHLSDLELLTAVRAPLEGEAAFHAARRLFRADRERLRALRDEAGHCAAGAAAEIDLDSRVHRAIYDAAHNPYLAATLEQYYNLILRIWHFGLDRLPEVTSHIAELVPLLDAVLAGAADQARALAVEHVVSFQREVSAAL</sequence>
<dbReference type="SUPFAM" id="SSF46785">
    <property type="entry name" value="Winged helix' DNA-binding domain"/>
    <property type="match status" value="1"/>
</dbReference>
<evidence type="ECO:0000256" key="1">
    <source>
        <dbReference type="ARBA" id="ARBA00023015"/>
    </source>
</evidence>
<evidence type="ECO:0000313" key="6">
    <source>
        <dbReference type="Proteomes" id="UP001428817"/>
    </source>
</evidence>
<proteinExistence type="predicted"/>